<reference evidence="1 2" key="1">
    <citation type="submission" date="2019-10" db="EMBL/GenBank/DDBJ databases">
        <title>Georgenia wutianyii sp. nov. and Georgenia yuyongxinii sp. nov. isolated from plateau pika (Ochotona curzoniae) in the Qinghai-Tibet plateau of China.</title>
        <authorList>
            <person name="Tian Z."/>
        </authorList>
    </citation>
    <scope>NUCLEOTIDE SEQUENCE [LARGE SCALE GENOMIC DNA]</scope>
    <source>
        <strain evidence="1 2">DSM 21501</strain>
    </source>
</reference>
<dbReference type="RefSeq" id="WP_152202663.1">
    <property type="nucleotide sequence ID" value="NZ_VUKF01000016.1"/>
</dbReference>
<dbReference type="OrthoDB" id="2506245at2"/>
<dbReference type="AlphaFoldDB" id="A0A7J5UTP3"/>
<organism evidence="1 2">
    <name type="scientific">Georgenia thermotolerans</name>
    <dbReference type="NCBI Taxonomy" id="527326"/>
    <lineage>
        <taxon>Bacteria</taxon>
        <taxon>Bacillati</taxon>
        <taxon>Actinomycetota</taxon>
        <taxon>Actinomycetes</taxon>
        <taxon>Micrococcales</taxon>
        <taxon>Bogoriellaceae</taxon>
        <taxon>Georgenia</taxon>
    </lineage>
</organism>
<name>A0A7J5UTP3_9MICO</name>
<accession>A0A7J5UTP3</accession>
<sequence>MVNAPRPIAKYDVVDGLGRPRMAEPLTFELPASRHREYSVALGDGPRRPVQVFAADPGRGVAILDLDGVPRSTMRLFSEAAAPDAGNAIAARPVVEADGVVRLDTGAFELELCRGTARGTTDSKWGIRHFMDNVQGVDLIPGGDNAIGGVYAPFFTPENGLINPPEHAIADVVPVEVGPLLHHYRMTVRIPDGLLPELRGKWITIDWTFTAGTPWFERHYRLSEFGTEVDGRSVVNKLTVGDEFEAGADALVFDRFATWGATTFREGAPYSAILARSVRRIVAEISDDSPAELRAYRDAIAGDITAANWDWYWRLFSAWEDFLPHDRIREELAAVRAEAHRASDAADRFWNVTVDPLGVDVPAAVQSTIFVGPADRSAALSTKTGYGMVWWTSKPSGGFDIQQRRESGWSNWGTNSENERPELPNDVRIRTAYGPYGADWAGVADALASPVRVGAPTDVMQSPDTEEEQA</sequence>
<gene>
    <name evidence="1" type="ORF">GB883_02465</name>
</gene>
<protein>
    <submittedName>
        <fullName evidence="1">Uncharacterized protein</fullName>
    </submittedName>
</protein>
<comment type="caution">
    <text evidence="1">The sequence shown here is derived from an EMBL/GenBank/DDBJ whole genome shotgun (WGS) entry which is preliminary data.</text>
</comment>
<evidence type="ECO:0000313" key="1">
    <source>
        <dbReference type="EMBL" id="KAE8765659.1"/>
    </source>
</evidence>
<evidence type="ECO:0000313" key="2">
    <source>
        <dbReference type="Proteomes" id="UP000451860"/>
    </source>
</evidence>
<proteinExistence type="predicted"/>
<keyword evidence="2" id="KW-1185">Reference proteome</keyword>
<dbReference type="Proteomes" id="UP000451860">
    <property type="component" value="Unassembled WGS sequence"/>
</dbReference>
<dbReference type="EMBL" id="WHJE01000006">
    <property type="protein sequence ID" value="KAE8765659.1"/>
    <property type="molecule type" value="Genomic_DNA"/>
</dbReference>